<evidence type="ECO:0000313" key="3">
    <source>
        <dbReference type="Proteomes" id="UP000282125"/>
    </source>
</evidence>
<keyword evidence="1" id="KW-0732">Signal</keyword>
<reference evidence="2 3" key="1">
    <citation type="submission" date="2018-11" db="EMBL/GenBank/DDBJ databases">
        <title>Gemmobacter sp. nov., YIM 102744-1 draft genome.</title>
        <authorList>
            <person name="Li G."/>
            <person name="Jiang Y."/>
        </authorList>
    </citation>
    <scope>NUCLEOTIDE SEQUENCE [LARGE SCALE GENOMIC DNA]</scope>
    <source>
        <strain evidence="2 3">YIM 102744-1</strain>
    </source>
</reference>
<evidence type="ECO:0000256" key="1">
    <source>
        <dbReference type="SAM" id="SignalP"/>
    </source>
</evidence>
<dbReference type="Proteomes" id="UP000282125">
    <property type="component" value="Unassembled WGS sequence"/>
</dbReference>
<proteinExistence type="predicted"/>
<name>A0A3P3D6F8_9RHOB</name>
<accession>A0A3P3D6F8</accession>
<feature type="signal peptide" evidence="1">
    <location>
        <begin position="1"/>
        <end position="22"/>
    </location>
</feature>
<dbReference type="EMBL" id="RRAZ01000043">
    <property type="protein sequence ID" value="RRH69404.1"/>
    <property type="molecule type" value="Genomic_DNA"/>
</dbReference>
<dbReference type="AlphaFoldDB" id="A0A3P3D6F8"/>
<keyword evidence="3" id="KW-1185">Reference proteome</keyword>
<organism evidence="2 3">
    <name type="scientific">Falsigemmobacter faecalis</name>
    <dbReference type="NCBI Taxonomy" id="2488730"/>
    <lineage>
        <taxon>Bacteria</taxon>
        <taxon>Pseudomonadati</taxon>
        <taxon>Pseudomonadota</taxon>
        <taxon>Alphaproteobacteria</taxon>
        <taxon>Rhodobacterales</taxon>
        <taxon>Paracoccaceae</taxon>
        <taxon>Falsigemmobacter</taxon>
    </lineage>
</organism>
<dbReference type="PROSITE" id="PS51257">
    <property type="entry name" value="PROKAR_LIPOPROTEIN"/>
    <property type="match status" value="1"/>
</dbReference>
<sequence>MFARLSLLILFALSLSACSPPAARKMTRAQVCELAAQRRAEWRNIDGSSIYSNSAAFRRAHLSEIAELEGHCRAAPASRGRL</sequence>
<dbReference type="RefSeq" id="WP_124966606.1">
    <property type="nucleotide sequence ID" value="NZ_RRAZ01000043.1"/>
</dbReference>
<protein>
    <submittedName>
        <fullName evidence="2">Uncharacterized protein</fullName>
    </submittedName>
</protein>
<gene>
    <name evidence="2" type="ORF">EG244_18255</name>
</gene>
<evidence type="ECO:0000313" key="2">
    <source>
        <dbReference type="EMBL" id="RRH69404.1"/>
    </source>
</evidence>
<comment type="caution">
    <text evidence="2">The sequence shown here is derived from an EMBL/GenBank/DDBJ whole genome shotgun (WGS) entry which is preliminary data.</text>
</comment>
<feature type="chain" id="PRO_5018008737" evidence="1">
    <location>
        <begin position="23"/>
        <end position="82"/>
    </location>
</feature>